<comment type="caution">
    <text evidence="9">The sequence shown here is derived from an EMBL/GenBank/DDBJ whole genome shotgun (WGS) entry which is preliminary data.</text>
</comment>
<evidence type="ECO:0000313" key="9">
    <source>
        <dbReference type="EMBL" id="MBA8817483.1"/>
    </source>
</evidence>
<dbReference type="InterPro" id="IPR001631">
    <property type="entry name" value="TopoI"/>
</dbReference>
<protein>
    <recommendedName>
        <fullName evidence="3">DNA topoisomerase</fullName>
        <ecNumber evidence="3">5.6.2.1</ecNumber>
    </recommendedName>
</protein>
<dbReference type="Pfam" id="PF01028">
    <property type="entry name" value="Topoisom_I"/>
    <property type="match status" value="1"/>
</dbReference>
<dbReference type="RefSeq" id="WP_167046769.1">
    <property type="nucleotide sequence ID" value="NZ_JAAOZB010000001.1"/>
</dbReference>
<sequence>MTRLRRSQPAKPGITRVRRGRGFGYVDTSGSALQDREIRQRITSLVIPPAWKDVWIAPYANGHIQALGFDEAGRRQYIYHPAWRIQRDRVKFDRMLELAAALPAARRGVTIDIRQDGLTRLRVLAGAFRMLDTGSLRVGSERYADEHGSYGLSTLRGTHATVRSGEIVELRFPGKSGQAWESDIHDAELAELVARLKRRGGQARLLAWQGEGSWHPLQPEEINDDLRRRLRGEFTAKDFRTLHGTGAAAISLAKAGPQKSVAAQRRAVAAAMRDAADVLGNTPSIARSSYVDPRVLDRYERGETINAATSGSIEVQLIQLLT</sequence>
<name>A0A7W3PMR7_9MICO</name>
<dbReference type="InterPro" id="IPR014711">
    <property type="entry name" value="TopoI_cat_a-hlx-sub_euk"/>
</dbReference>
<dbReference type="InterPro" id="IPR013500">
    <property type="entry name" value="TopoI_cat_euk"/>
</dbReference>
<dbReference type="GO" id="GO:0006265">
    <property type="term" value="P:DNA topological change"/>
    <property type="evidence" value="ECO:0007669"/>
    <property type="project" value="InterPro"/>
</dbReference>
<keyword evidence="10" id="KW-1185">Reference proteome</keyword>
<feature type="domain" description="DNA topoisomerase I catalytic core eukaryotic-type" evidence="7">
    <location>
        <begin position="83"/>
        <end position="296"/>
    </location>
</feature>
<reference evidence="9 10" key="1">
    <citation type="submission" date="2020-07" db="EMBL/GenBank/DDBJ databases">
        <title>Sequencing the genomes of 1000 actinobacteria strains.</title>
        <authorList>
            <person name="Klenk H.-P."/>
        </authorList>
    </citation>
    <scope>NUCLEOTIDE SEQUENCE [LARGE SCALE GENOMIC DNA]</scope>
    <source>
        <strain evidence="9 10">DSM 27576</strain>
    </source>
</reference>
<dbReference type="EMBL" id="JACGWY010000007">
    <property type="protein sequence ID" value="MBA8817483.1"/>
    <property type="molecule type" value="Genomic_DNA"/>
</dbReference>
<evidence type="ECO:0000259" key="8">
    <source>
        <dbReference type="Pfam" id="PF21338"/>
    </source>
</evidence>
<dbReference type="GO" id="GO:0003917">
    <property type="term" value="F:DNA topoisomerase type I (single strand cut, ATP-independent) activity"/>
    <property type="evidence" value="ECO:0007669"/>
    <property type="project" value="UniProtKB-EC"/>
</dbReference>
<comment type="catalytic activity">
    <reaction evidence="1">
        <text>ATP-independent breakage of single-stranded DNA, followed by passage and rejoining.</text>
        <dbReference type="EC" id="5.6.2.1"/>
    </reaction>
</comment>
<proteinExistence type="inferred from homology"/>
<gene>
    <name evidence="9" type="ORF">FHX48_002588</name>
</gene>
<accession>A0A7W3PMR7</accession>
<dbReference type="SUPFAM" id="SSF56349">
    <property type="entry name" value="DNA breaking-rejoining enzymes"/>
    <property type="match status" value="1"/>
</dbReference>
<evidence type="ECO:0000256" key="3">
    <source>
        <dbReference type="ARBA" id="ARBA00012891"/>
    </source>
</evidence>
<dbReference type="SUPFAM" id="SSF55869">
    <property type="entry name" value="DNA topoisomerase I domain"/>
    <property type="match status" value="1"/>
</dbReference>
<evidence type="ECO:0000313" key="10">
    <source>
        <dbReference type="Proteomes" id="UP000526083"/>
    </source>
</evidence>
<dbReference type="Gene3D" id="3.90.15.10">
    <property type="entry name" value="Topoisomerase I, Chain A, domain 3"/>
    <property type="match status" value="1"/>
</dbReference>
<dbReference type="InterPro" id="IPR035447">
    <property type="entry name" value="DNA_topo_I_N_sf"/>
</dbReference>
<dbReference type="EC" id="5.6.2.1" evidence="3"/>
<dbReference type="GO" id="GO:0003677">
    <property type="term" value="F:DNA binding"/>
    <property type="evidence" value="ECO:0007669"/>
    <property type="project" value="UniProtKB-KW"/>
</dbReference>
<evidence type="ECO:0000259" key="7">
    <source>
        <dbReference type="Pfam" id="PF01028"/>
    </source>
</evidence>
<dbReference type="PROSITE" id="PS52038">
    <property type="entry name" value="TOPO_IB_2"/>
    <property type="match status" value="1"/>
</dbReference>
<comment type="similarity">
    <text evidence="2">Belongs to the type IB topoisomerase family.</text>
</comment>
<dbReference type="InterPro" id="IPR049331">
    <property type="entry name" value="Top1B_N_bact"/>
</dbReference>
<evidence type="ECO:0000256" key="1">
    <source>
        <dbReference type="ARBA" id="ARBA00000213"/>
    </source>
</evidence>
<dbReference type="PRINTS" id="PR00416">
    <property type="entry name" value="EUTPISMRASEI"/>
</dbReference>
<dbReference type="Proteomes" id="UP000526083">
    <property type="component" value="Unassembled WGS sequence"/>
</dbReference>
<evidence type="ECO:0000256" key="6">
    <source>
        <dbReference type="ARBA" id="ARBA00023235"/>
    </source>
</evidence>
<organism evidence="9 10">
    <name type="scientific">Microbacterium halimionae</name>
    <dbReference type="NCBI Taxonomy" id="1526413"/>
    <lineage>
        <taxon>Bacteria</taxon>
        <taxon>Bacillati</taxon>
        <taxon>Actinomycetota</taxon>
        <taxon>Actinomycetes</taxon>
        <taxon>Micrococcales</taxon>
        <taxon>Microbacteriaceae</taxon>
        <taxon>Microbacterium</taxon>
    </lineage>
</organism>
<dbReference type="InterPro" id="IPR011010">
    <property type="entry name" value="DNA_brk_join_enz"/>
</dbReference>
<feature type="domain" description="DNA topoisomerase IB N-terminal" evidence="8">
    <location>
        <begin position="22"/>
        <end position="70"/>
    </location>
</feature>
<evidence type="ECO:0000256" key="5">
    <source>
        <dbReference type="ARBA" id="ARBA00023125"/>
    </source>
</evidence>
<dbReference type="AlphaFoldDB" id="A0A7W3PMR7"/>
<dbReference type="Pfam" id="PF21338">
    <property type="entry name" value="Top1B_N_bact"/>
    <property type="match status" value="1"/>
</dbReference>
<dbReference type="Gene3D" id="3.30.66.10">
    <property type="entry name" value="DNA topoisomerase I domain"/>
    <property type="match status" value="1"/>
</dbReference>
<evidence type="ECO:0000256" key="2">
    <source>
        <dbReference type="ARBA" id="ARBA00006645"/>
    </source>
</evidence>
<evidence type="ECO:0000256" key="4">
    <source>
        <dbReference type="ARBA" id="ARBA00023029"/>
    </source>
</evidence>
<keyword evidence="5" id="KW-0238">DNA-binding</keyword>
<keyword evidence="6 9" id="KW-0413">Isomerase</keyword>
<keyword evidence="4" id="KW-0799">Topoisomerase</keyword>
<dbReference type="Gene3D" id="1.10.132.120">
    <property type="match status" value="1"/>
</dbReference>